<dbReference type="OrthoDB" id="7756796at2759"/>
<dbReference type="InterPro" id="IPR043128">
    <property type="entry name" value="Rev_trsase/Diguanyl_cyclase"/>
</dbReference>
<evidence type="ECO:0000313" key="5">
    <source>
        <dbReference type="EMBL" id="KZS07768.1"/>
    </source>
</evidence>
<evidence type="ECO:0008006" key="7">
    <source>
        <dbReference type="Google" id="ProtNLM"/>
    </source>
</evidence>
<dbReference type="GO" id="GO:0071897">
    <property type="term" value="P:DNA biosynthetic process"/>
    <property type="evidence" value="ECO:0007669"/>
    <property type="project" value="UniProtKB-ARBA"/>
</dbReference>
<dbReference type="Gene3D" id="3.10.10.10">
    <property type="entry name" value="HIV Type 1 Reverse Transcriptase, subunit A, domain 1"/>
    <property type="match status" value="1"/>
</dbReference>
<dbReference type="InterPro" id="IPR000477">
    <property type="entry name" value="RT_dom"/>
</dbReference>
<dbReference type="PANTHER" id="PTHR33050">
    <property type="entry name" value="REVERSE TRANSCRIPTASE DOMAIN-CONTAINING PROTEIN"/>
    <property type="match status" value="1"/>
</dbReference>
<dbReference type="CDD" id="cd09275">
    <property type="entry name" value="RNase_HI_RT_DIRS1"/>
    <property type="match status" value="1"/>
</dbReference>
<feature type="domain" description="Reverse transcriptase" evidence="3">
    <location>
        <begin position="1"/>
        <end position="128"/>
    </location>
</feature>
<dbReference type="AlphaFoldDB" id="A0A164QHY1"/>
<dbReference type="SUPFAM" id="SSF56349">
    <property type="entry name" value="DNA breaking-rejoining enzymes"/>
    <property type="match status" value="1"/>
</dbReference>
<dbReference type="InterPro" id="IPR052055">
    <property type="entry name" value="Hepadnavirus_pol/RT"/>
</dbReference>
<protein>
    <recommendedName>
        <fullName evidence="7">Reverse transcriptase domain-containing protein</fullName>
    </recommendedName>
</protein>
<dbReference type="Proteomes" id="UP000076858">
    <property type="component" value="Unassembled WGS sequence"/>
</dbReference>
<feature type="compositionally biased region" description="Basic and acidic residues" evidence="2">
    <location>
        <begin position="788"/>
        <end position="797"/>
    </location>
</feature>
<feature type="region of interest" description="Disordered" evidence="2">
    <location>
        <begin position="788"/>
        <end position="807"/>
    </location>
</feature>
<dbReference type="GO" id="GO:0015074">
    <property type="term" value="P:DNA integration"/>
    <property type="evidence" value="ECO:0007669"/>
    <property type="project" value="InterPro"/>
</dbReference>
<dbReference type="Pfam" id="PF00078">
    <property type="entry name" value="RVT_1"/>
    <property type="match status" value="1"/>
</dbReference>
<evidence type="ECO:0000256" key="2">
    <source>
        <dbReference type="SAM" id="MobiDB-lite"/>
    </source>
</evidence>
<dbReference type="Gene3D" id="1.10.443.10">
    <property type="entry name" value="Intergrase catalytic core"/>
    <property type="match status" value="1"/>
</dbReference>
<feature type="domain" description="Tyr recombinase" evidence="4">
    <location>
        <begin position="563"/>
        <end position="759"/>
    </location>
</feature>
<keyword evidence="1" id="KW-0233">DNA recombination</keyword>
<dbReference type="Pfam" id="PF00589">
    <property type="entry name" value="Phage_integrase"/>
    <property type="match status" value="1"/>
</dbReference>
<evidence type="ECO:0000259" key="4">
    <source>
        <dbReference type="PROSITE" id="PS51898"/>
    </source>
</evidence>
<accession>A0A164QHY1</accession>
<dbReference type="InterPro" id="IPR043502">
    <property type="entry name" value="DNA/RNA_pol_sf"/>
</dbReference>
<name>A0A164QHY1_9CRUS</name>
<dbReference type="InterPro" id="IPR011010">
    <property type="entry name" value="DNA_brk_join_enz"/>
</dbReference>
<evidence type="ECO:0000259" key="3">
    <source>
        <dbReference type="PROSITE" id="PS50878"/>
    </source>
</evidence>
<keyword evidence="6" id="KW-1185">Reference proteome</keyword>
<dbReference type="STRING" id="35525.A0A164QHY1"/>
<dbReference type="InterPro" id="IPR013762">
    <property type="entry name" value="Integrase-like_cat_sf"/>
</dbReference>
<proteinExistence type="predicted"/>
<dbReference type="GO" id="GO:0006310">
    <property type="term" value="P:DNA recombination"/>
    <property type="evidence" value="ECO:0007669"/>
    <property type="project" value="UniProtKB-KW"/>
</dbReference>
<organism evidence="5 6">
    <name type="scientific">Daphnia magna</name>
    <dbReference type="NCBI Taxonomy" id="35525"/>
    <lineage>
        <taxon>Eukaryota</taxon>
        <taxon>Metazoa</taxon>
        <taxon>Ecdysozoa</taxon>
        <taxon>Arthropoda</taxon>
        <taxon>Crustacea</taxon>
        <taxon>Branchiopoda</taxon>
        <taxon>Diplostraca</taxon>
        <taxon>Cladocera</taxon>
        <taxon>Anomopoda</taxon>
        <taxon>Daphniidae</taxon>
        <taxon>Daphnia</taxon>
    </lineage>
</organism>
<dbReference type="EMBL" id="LRGB01002400">
    <property type="protein sequence ID" value="KZS07768.1"/>
    <property type="molecule type" value="Genomic_DNA"/>
</dbReference>
<dbReference type="Gene3D" id="3.30.70.270">
    <property type="match status" value="1"/>
</dbReference>
<evidence type="ECO:0000256" key="1">
    <source>
        <dbReference type="ARBA" id="ARBA00023172"/>
    </source>
</evidence>
<evidence type="ECO:0000313" key="6">
    <source>
        <dbReference type="Proteomes" id="UP000076858"/>
    </source>
</evidence>
<dbReference type="PROSITE" id="PS51898">
    <property type="entry name" value="TYR_RECOMBINASE"/>
    <property type="match status" value="1"/>
</dbReference>
<gene>
    <name evidence="5" type="ORF">APZ42_028444</name>
</gene>
<dbReference type="CDD" id="cd03714">
    <property type="entry name" value="RT_DIRS1"/>
    <property type="match status" value="1"/>
</dbReference>
<dbReference type="PROSITE" id="PS50878">
    <property type="entry name" value="RT_POL"/>
    <property type="match status" value="1"/>
</dbReference>
<dbReference type="PANTHER" id="PTHR33050:SF7">
    <property type="entry name" value="RIBONUCLEASE H"/>
    <property type="match status" value="1"/>
</dbReference>
<dbReference type="GO" id="GO:0003677">
    <property type="term" value="F:DNA binding"/>
    <property type="evidence" value="ECO:0007669"/>
    <property type="project" value="InterPro"/>
</dbReference>
<dbReference type="InterPro" id="IPR002104">
    <property type="entry name" value="Integrase_catalytic"/>
</dbReference>
<sequence length="869" mass="97859">MVRKGDYFTKVDLQDTYLTVPMHPDMRKFLQFRLEGDSFRCTTLCFDLSSAPWTFTKLLKPLVAFLRKSGIRVIVYLDDFLILNQNKEGAERDFGRVTDLLRTCGFFINEGKSVGIDVQNREFLGLMIDSSSLSLSLRPSKVHQIMQICRSAASGSKIQLRSIARILVSLTWAVQAIPYAQAHFRHLQRLYNAQSLLSEMDLSVSVKLDEGSKSDLSWWENNLERTNGKAMAISEPDLIFFSDASRSGWGASLNSATTKGPWTSHDLFDHINELELLAALYALRVFTAHSVGVSVRTMLDNVPAVHYINKAGGSRSKCLTDISAQIVKWCKTRELSVHAIHLPGTLNFVADRLSRSAPNASDWKLRKDVFEHLQRRWTLKVDLFVSLWNRQLDSFVSWGLQPGALSVDAFRVNWRWMRGYAFPPFCLIQKVLSKTMWDEAEITLIAPWWPAQAWFPTVLEQVSEPPLVLPTEGILTRPLGQSNPLAGSLILIAWRLSGKSSKSRAFRRKWSSYSWKELGSDAMSPSIGQVLEFLGALARIEGVKIGKHPLVIRLLKGIYNRTPPTPRYTGFWDVAAVVDYFIAMDVNEDLPFSILSRKCAMLLALSSLGRVSELAGLARNSIAIDATGAKLTLARSWNLKRLVPVSRVCPVATLKAYLLISDQFRKGIQSDSLFLSLRAPHHSVGASTLSRWLKATLEETGIDTSIYSAHSTRGASASKAADSGMSIEGILRMGSWSSESTFTRFYRRQIDLSLEANTLVELLLYNSTTARVHVANEGQLGLYNDSEKHHSTEEFKSQPKPSLTDQIPRPAAQHSLLTDQIPRPVIQYSRLDQRRLNVNLRWTSKPRNKARHHCPAPLHSQIQRLVWPR</sequence>
<reference evidence="5 6" key="1">
    <citation type="submission" date="2016-03" db="EMBL/GenBank/DDBJ databases">
        <title>EvidentialGene: Evidence-directed Construction of Genes on Genomes.</title>
        <authorList>
            <person name="Gilbert D.G."/>
            <person name="Choi J.-H."/>
            <person name="Mockaitis K."/>
            <person name="Colbourne J."/>
            <person name="Pfrender M."/>
        </authorList>
    </citation>
    <scope>NUCLEOTIDE SEQUENCE [LARGE SCALE GENOMIC DNA]</scope>
    <source>
        <strain evidence="5 6">Xinb3</strain>
        <tissue evidence="5">Complete organism</tissue>
    </source>
</reference>
<dbReference type="SUPFAM" id="SSF56672">
    <property type="entry name" value="DNA/RNA polymerases"/>
    <property type="match status" value="1"/>
</dbReference>
<comment type="caution">
    <text evidence="5">The sequence shown here is derived from an EMBL/GenBank/DDBJ whole genome shotgun (WGS) entry which is preliminary data.</text>
</comment>